<dbReference type="PRINTS" id="PR00032">
    <property type="entry name" value="HTHARAC"/>
</dbReference>
<name>A0A2N8SLF6_STUST</name>
<gene>
    <name evidence="8" type="ORF">CXL00_21300</name>
</gene>
<comment type="caution">
    <text evidence="8">The sequence shown here is derived from an EMBL/GenBank/DDBJ whole genome shotgun (WGS) entry which is preliminary data.</text>
</comment>
<dbReference type="SMART" id="SM00342">
    <property type="entry name" value="HTH_ARAC"/>
    <property type="match status" value="1"/>
</dbReference>
<dbReference type="GO" id="GO:0005737">
    <property type="term" value="C:cytoplasm"/>
    <property type="evidence" value="ECO:0007669"/>
    <property type="project" value="UniProtKB-SubCell"/>
</dbReference>
<dbReference type="PANTHER" id="PTHR46796">
    <property type="entry name" value="HTH-TYPE TRANSCRIPTIONAL ACTIVATOR RHAS-RELATED"/>
    <property type="match status" value="1"/>
</dbReference>
<dbReference type="PROSITE" id="PS00041">
    <property type="entry name" value="HTH_ARAC_FAMILY_1"/>
    <property type="match status" value="2"/>
</dbReference>
<dbReference type="InterPro" id="IPR018062">
    <property type="entry name" value="HTH_AraC-typ_CS"/>
</dbReference>
<feature type="domain" description="HTH araC/xylS-type" evidence="7">
    <location>
        <begin position="193"/>
        <end position="294"/>
    </location>
</feature>
<dbReference type="Proteomes" id="UP000235897">
    <property type="component" value="Unassembled WGS sequence"/>
</dbReference>
<evidence type="ECO:0000259" key="7">
    <source>
        <dbReference type="PROSITE" id="PS01124"/>
    </source>
</evidence>
<protein>
    <submittedName>
        <fullName evidence="8">AraC family transcriptional regulator</fullName>
    </submittedName>
</protein>
<dbReference type="InterPro" id="IPR050204">
    <property type="entry name" value="AraC_XylS_family_regulators"/>
</dbReference>
<dbReference type="GO" id="GO:0003700">
    <property type="term" value="F:DNA-binding transcription factor activity"/>
    <property type="evidence" value="ECO:0007669"/>
    <property type="project" value="InterPro"/>
</dbReference>
<keyword evidence="4" id="KW-0804">Transcription</keyword>
<dbReference type="SUPFAM" id="SSF46689">
    <property type="entry name" value="Homeodomain-like"/>
    <property type="match status" value="1"/>
</dbReference>
<dbReference type="GO" id="GO:0043565">
    <property type="term" value="F:sequence-specific DNA binding"/>
    <property type="evidence" value="ECO:0007669"/>
    <property type="project" value="InterPro"/>
</dbReference>
<evidence type="ECO:0000256" key="1">
    <source>
        <dbReference type="ARBA" id="ARBA00004496"/>
    </source>
</evidence>
<dbReference type="Gene3D" id="1.10.10.60">
    <property type="entry name" value="Homeodomain-like"/>
    <property type="match status" value="2"/>
</dbReference>
<dbReference type="Pfam" id="PF12833">
    <property type="entry name" value="HTH_18"/>
    <property type="match status" value="1"/>
</dbReference>
<dbReference type="PROSITE" id="PS01124">
    <property type="entry name" value="HTH_ARAC_FAMILY_2"/>
    <property type="match status" value="1"/>
</dbReference>
<dbReference type="EMBL" id="POUW01000010">
    <property type="protein sequence ID" value="PNG03313.1"/>
    <property type="molecule type" value="Genomic_DNA"/>
</dbReference>
<keyword evidence="3" id="KW-0238">DNA-binding</keyword>
<evidence type="ECO:0000256" key="6">
    <source>
        <dbReference type="SAM" id="MobiDB-lite"/>
    </source>
</evidence>
<comment type="subcellular location">
    <subcellularLocation>
        <location evidence="1">Cytoplasm</location>
    </subcellularLocation>
</comment>
<dbReference type="OrthoDB" id="6970232at2"/>
<feature type="region of interest" description="Disordered" evidence="6">
    <location>
        <begin position="291"/>
        <end position="310"/>
    </location>
</feature>
<evidence type="ECO:0000256" key="2">
    <source>
        <dbReference type="ARBA" id="ARBA00023015"/>
    </source>
</evidence>
<dbReference type="RefSeq" id="WP_102832410.1">
    <property type="nucleotide sequence ID" value="NZ_CP073105.1"/>
</dbReference>
<keyword evidence="2" id="KW-0805">Transcription regulation</keyword>
<evidence type="ECO:0000313" key="8">
    <source>
        <dbReference type="EMBL" id="PNG03313.1"/>
    </source>
</evidence>
<dbReference type="InterPro" id="IPR018060">
    <property type="entry name" value="HTH_AraC"/>
</dbReference>
<dbReference type="AlphaFoldDB" id="A0A2N8SLF6"/>
<dbReference type="InterPro" id="IPR009057">
    <property type="entry name" value="Homeodomain-like_sf"/>
</dbReference>
<evidence type="ECO:0000256" key="3">
    <source>
        <dbReference type="ARBA" id="ARBA00023125"/>
    </source>
</evidence>
<proteinExistence type="predicted"/>
<accession>A0A2N8SLF6</accession>
<comment type="function">
    <text evidence="5">Regulatory protein of the TOL plasmid xyl operons. XylS activates the xylXYZLTEGFJQKIH operon required for the degradation of toluene, m-xylene and p-xylene.</text>
</comment>
<evidence type="ECO:0000313" key="9">
    <source>
        <dbReference type="Proteomes" id="UP000235897"/>
    </source>
</evidence>
<reference evidence="8 9" key="1">
    <citation type="submission" date="2018-01" db="EMBL/GenBank/DDBJ databases">
        <title>Denitrification phenotypes of diverse strains of Pseudomonas stutzeri.</title>
        <authorList>
            <person name="Milligan D.A."/>
            <person name="Bergaust L."/>
            <person name="Bakken L.R."/>
            <person name="Frostegard A."/>
        </authorList>
    </citation>
    <scope>NUCLEOTIDE SEQUENCE [LARGE SCALE GENOMIC DNA]</scope>
    <source>
        <strain evidence="8 9">28a3</strain>
    </source>
</reference>
<dbReference type="GO" id="GO:0009893">
    <property type="term" value="P:positive regulation of metabolic process"/>
    <property type="evidence" value="ECO:0007669"/>
    <property type="project" value="UniProtKB-ARBA"/>
</dbReference>
<evidence type="ECO:0000256" key="5">
    <source>
        <dbReference type="ARBA" id="ARBA00037345"/>
    </source>
</evidence>
<organism evidence="8 9">
    <name type="scientific">Stutzerimonas stutzeri</name>
    <name type="common">Pseudomonas stutzeri</name>
    <dbReference type="NCBI Taxonomy" id="316"/>
    <lineage>
        <taxon>Bacteria</taxon>
        <taxon>Pseudomonadati</taxon>
        <taxon>Pseudomonadota</taxon>
        <taxon>Gammaproteobacteria</taxon>
        <taxon>Pseudomonadales</taxon>
        <taxon>Pseudomonadaceae</taxon>
        <taxon>Stutzerimonas</taxon>
    </lineage>
</organism>
<dbReference type="InterPro" id="IPR020449">
    <property type="entry name" value="Tscrpt_reg_AraC-type_HTH"/>
</dbReference>
<evidence type="ECO:0000256" key="4">
    <source>
        <dbReference type="ARBA" id="ARBA00023163"/>
    </source>
</evidence>
<sequence>MNVIEYREYESPHAGNFSTEAGLSNKGFEVRVEHAHWSSSGAALIHLTDHCLIRLLLAEAPENAPLSNRGTLSGNRGSCQPLGQTIFIPPGSDFHFKHRACQQKAVICLFDPAAIAPLAAYRWDWEHCITDAMLNLQSNYLQASLRRLGEEVAFPGFASELHIECLMTGIALELRKEFLGKQRDDDEPGKLSRRQLQHLREALDADANDISLRKLADLCALPERKLSVYFKNTTGKTLRQYSAEARVNRAMRLLGDPSLLIKQIAYMTGFQSAAAFSAAFRKAVGWTPEEFRRQRSPGQREAWPDEQNAS</sequence>